<keyword evidence="3" id="KW-1185">Reference proteome</keyword>
<dbReference type="AlphaFoldDB" id="A0A0C9UQ48"/>
<feature type="region of interest" description="Disordered" evidence="1">
    <location>
        <begin position="105"/>
        <end position="133"/>
    </location>
</feature>
<sequence length="414" mass="46735">MSQASSSGNTAELLLRFGEQQAKHDENHVEVGAVSGACFVYHPKGDEILDQIHEAWPHVSRYITKIDDERATLEKELFQEKSDNHQLCDDLDDLKERIQELETQLSSLQSSNTVSERSTALTSPTDYSPAVGSAHPLSSPIKVTYSCKRSRKLDENADFGNRVLKPEEQPDHWSLHMWQALLGWHKNPMSVPNTIRNDPNSYFLKEDVDIAAWLNKIIADNSCSAFMHRMKSVFGSRFNFETIFSEFDSNLLRPDFQQMQWITDSSMPVRVGSQITKGTKDKAQTTEPVHLPQGAEFLTLLLKHCALSRAQIYDHIIPYMEWDEEKRPMSATGMERAAYMLLHQSAPAPNKGKKLLTGTKAYNNQHEPILPYSEAPPSGEPDVEMHGPPAVGVRGTLPDESTMNVDPEIEDLYE</sequence>
<dbReference type="HOGENOM" id="CLU_037356_0_0_1"/>
<dbReference type="EMBL" id="KN837335">
    <property type="protein sequence ID" value="KIJ27460.1"/>
    <property type="molecule type" value="Genomic_DNA"/>
</dbReference>
<feature type="compositionally biased region" description="Polar residues" evidence="1">
    <location>
        <begin position="117"/>
        <end position="126"/>
    </location>
</feature>
<organism evidence="2 3">
    <name type="scientific">Sphaerobolus stellatus (strain SS14)</name>
    <dbReference type="NCBI Taxonomy" id="990650"/>
    <lineage>
        <taxon>Eukaryota</taxon>
        <taxon>Fungi</taxon>
        <taxon>Dikarya</taxon>
        <taxon>Basidiomycota</taxon>
        <taxon>Agaricomycotina</taxon>
        <taxon>Agaricomycetes</taxon>
        <taxon>Phallomycetidae</taxon>
        <taxon>Geastrales</taxon>
        <taxon>Sphaerobolaceae</taxon>
        <taxon>Sphaerobolus</taxon>
    </lineage>
</organism>
<feature type="region of interest" description="Disordered" evidence="1">
    <location>
        <begin position="372"/>
        <end position="414"/>
    </location>
</feature>
<gene>
    <name evidence="2" type="ORF">M422DRAFT_271372</name>
</gene>
<evidence type="ECO:0000256" key="1">
    <source>
        <dbReference type="SAM" id="MobiDB-lite"/>
    </source>
</evidence>
<dbReference type="OrthoDB" id="244061at2759"/>
<evidence type="ECO:0000313" key="2">
    <source>
        <dbReference type="EMBL" id="KIJ27460.1"/>
    </source>
</evidence>
<feature type="compositionally biased region" description="Low complexity" evidence="1">
    <location>
        <begin position="105"/>
        <end position="116"/>
    </location>
</feature>
<reference evidence="2 3" key="1">
    <citation type="submission" date="2014-06" db="EMBL/GenBank/DDBJ databases">
        <title>Evolutionary Origins and Diversification of the Mycorrhizal Mutualists.</title>
        <authorList>
            <consortium name="DOE Joint Genome Institute"/>
            <consortium name="Mycorrhizal Genomics Consortium"/>
            <person name="Kohler A."/>
            <person name="Kuo A."/>
            <person name="Nagy L.G."/>
            <person name="Floudas D."/>
            <person name="Copeland A."/>
            <person name="Barry K.W."/>
            <person name="Cichocki N."/>
            <person name="Veneault-Fourrey C."/>
            <person name="LaButti K."/>
            <person name="Lindquist E.A."/>
            <person name="Lipzen A."/>
            <person name="Lundell T."/>
            <person name="Morin E."/>
            <person name="Murat C."/>
            <person name="Riley R."/>
            <person name="Ohm R."/>
            <person name="Sun H."/>
            <person name="Tunlid A."/>
            <person name="Henrissat B."/>
            <person name="Grigoriev I.V."/>
            <person name="Hibbett D.S."/>
            <person name="Martin F."/>
        </authorList>
    </citation>
    <scope>NUCLEOTIDE SEQUENCE [LARGE SCALE GENOMIC DNA]</scope>
    <source>
        <strain evidence="2 3">SS14</strain>
    </source>
</reference>
<proteinExistence type="predicted"/>
<accession>A0A0C9UQ48</accession>
<protein>
    <submittedName>
        <fullName evidence="2">Uncharacterized protein</fullName>
    </submittedName>
</protein>
<name>A0A0C9UQ48_SPHS4</name>
<dbReference type="Proteomes" id="UP000054279">
    <property type="component" value="Unassembled WGS sequence"/>
</dbReference>
<evidence type="ECO:0000313" key="3">
    <source>
        <dbReference type="Proteomes" id="UP000054279"/>
    </source>
</evidence>